<dbReference type="EMBL" id="REGN01014126">
    <property type="protein sequence ID" value="RMZ93023.1"/>
    <property type="molecule type" value="Genomic_DNA"/>
</dbReference>
<comment type="caution">
    <text evidence="1">The sequence shown here is derived from an EMBL/GenBank/DDBJ whole genome shotgun (WGS) entry which is preliminary data.</text>
</comment>
<dbReference type="AlphaFoldDB" id="A0A3M7P1V9"/>
<evidence type="ECO:0000313" key="2">
    <source>
        <dbReference type="Proteomes" id="UP000276133"/>
    </source>
</evidence>
<sequence>MLLVNLDRDRRISIKEVPGSNLMRNVLSGWPLFSMTRLLDEEGACEPLEVFVTCKIMELHRVHHYYGLVQPSAQILLFSRDLYSMLKVMRRLGSGMGKGAGISVMS</sequence>
<evidence type="ECO:0000313" key="1">
    <source>
        <dbReference type="EMBL" id="RMZ93023.1"/>
    </source>
</evidence>
<name>A0A3M7P1V9_BRAPC</name>
<organism evidence="1 2">
    <name type="scientific">Brachionus plicatilis</name>
    <name type="common">Marine rotifer</name>
    <name type="synonym">Brachionus muelleri</name>
    <dbReference type="NCBI Taxonomy" id="10195"/>
    <lineage>
        <taxon>Eukaryota</taxon>
        <taxon>Metazoa</taxon>
        <taxon>Spiralia</taxon>
        <taxon>Gnathifera</taxon>
        <taxon>Rotifera</taxon>
        <taxon>Eurotatoria</taxon>
        <taxon>Monogononta</taxon>
        <taxon>Pseudotrocha</taxon>
        <taxon>Ploima</taxon>
        <taxon>Brachionidae</taxon>
        <taxon>Brachionus</taxon>
    </lineage>
</organism>
<dbReference type="Proteomes" id="UP000276133">
    <property type="component" value="Unassembled WGS sequence"/>
</dbReference>
<protein>
    <submittedName>
        <fullName evidence="1">Uncharacterized protein</fullName>
    </submittedName>
</protein>
<gene>
    <name evidence="1" type="ORF">BpHYR1_006415</name>
</gene>
<reference evidence="1 2" key="1">
    <citation type="journal article" date="2018" name="Sci. Rep.">
        <title>Genomic signatures of local adaptation to the degree of environmental predictability in rotifers.</title>
        <authorList>
            <person name="Franch-Gras L."/>
            <person name="Hahn C."/>
            <person name="Garcia-Roger E.M."/>
            <person name="Carmona M.J."/>
            <person name="Serra M."/>
            <person name="Gomez A."/>
        </authorList>
    </citation>
    <scope>NUCLEOTIDE SEQUENCE [LARGE SCALE GENOMIC DNA]</scope>
    <source>
        <strain evidence="1">HYR1</strain>
    </source>
</reference>
<keyword evidence="2" id="KW-1185">Reference proteome</keyword>
<accession>A0A3M7P1V9</accession>
<proteinExistence type="predicted"/>